<organism evidence="1 2">
    <name type="scientific">Microcystis panniformis FACHB-1757</name>
    <dbReference type="NCBI Taxonomy" id="1638788"/>
    <lineage>
        <taxon>Bacteria</taxon>
        <taxon>Bacillati</taxon>
        <taxon>Cyanobacteriota</taxon>
        <taxon>Cyanophyceae</taxon>
        <taxon>Oscillatoriophycideae</taxon>
        <taxon>Chroococcales</taxon>
        <taxon>Microcystaceae</taxon>
        <taxon>Microcystis</taxon>
    </lineage>
</organism>
<keyword evidence="2" id="KW-1185">Reference proteome</keyword>
<accession>A0A0K1S5G4</accession>
<reference evidence="1 2" key="1">
    <citation type="journal article" date="2016" name="Stand. Genomic Sci.">
        <title>Complete genome sequence and genomic characterization of Microcystis panniformis FACHB 1757 by third-generation sequencing.</title>
        <authorList>
            <person name="Zhang J.Y."/>
            <person name="Guan R."/>
            <person name="Zhang H.J."/>
            <person name="Li H."/>
            <person name="Xiao P."/>
            <person name="Yu G.L."/>
            <person name="Du L."/>
            <person name="Cao D.M."/>
            <person name="Zhu B.C."/>
            <person name="Li R.H."/>
            <person name="Lu Z.H."/>
        </authorList>
    </citation>
    <scope>NUCLEOTIDE SEQUENCE [LARGE SCALE GENOMIC DNA]</scope>
    <source>
        <strain evidence="1 2">FACHB-1757</strain>
    </source>
</reference>
<evidence type="ECO:0000313" key="1">
    <source>
        <dbReference type="EMBL" id="AKV69243.1"/>
    </source>
</evidence>
<dbReference type="EMBL" id="CP011339">
    <property type="protein sequence ID" value="AKV69243.1"/>
    <property type="molecule type" value="Genomic_DNA"/>
</dbReference>
<dbReference type="PATRIC" id="fig|1638788.3.peg.4345"/>
<evidence type="ECO:0000313" key="2">
    <source>
        <dbReference type="Proteomes" id="UP000068167"/>
    </source>
</evidence>
<dbReference type="AlphaFoldDB" id="A0A0K1S5G4"/>
<gene>
    <name evidence="1" type="ORF">VL20_4314</name>
</gene>
<dbReference type="Proteomes" id="UP000068167">
    <property type="component" value="Chromosome"/>
</dbReference>
<dbReference type="KEGG" id="mpk:VL20_4314"/>
<proteinExistence type="predicted"/>
<name>A0A0K1S5G4_9CHRO</name>
<sequence>MISDGSGKWEVGSGEVGKWGETIHNWVFKVRLGVNHTK</sequence>
<protein>
    <submittedName>
        <fullName evidence="1">Uncharacterized protein</fullName>
    </submittedName>
</protein>